<dbReference type="Gene3D" id="1.10.260.40">
    <property type="entry name" value="lambda repressor-like DNA-binding domains"/>
    <property type="match status" value="1"/>
</dbReference>
<dbReference type="InterPro" id="IPR050807">
    <property type="entry name" value="TransReg_Diox_bact_type"/>
</dbReference>
<dbReference type="PANTHER" id="PTHR46797:SF24">
    <property type="entry name" value="DNA-BINDING PHAGE PROTEIN"/>
    <property type="match status" value="1"/>
</dbReference>
<keyword evidence="1" id="KW-0238">DNA-binding</keyword>
<evidence type="ECO:0000313" key="4">
    <source>
        <dbReference type="Proteomes" id="UP000318937"/>
    </source>
</evidence>
<comment type="caution">
    <text evidence="3">The sequence shown here is derived from an EMBL/GenBank/DDBJ whole genome shotgun (WGS) entry which is preliminary data.</text>
</comment>
<protein>
    <submittedName>
        <fullName evidence="3">Helix-turn-helix transcriptional regulator</fullName>
    </submittedName>
</protein>
<dbReference type="Proteomes" id="UP000318937">
    <property type="component" value="Unassembled WGS sequence"/>
</dbReference>
<dbReference type="InterPro" id="IPR001387">
    <property type="entry name" value="Cro/C1-type_HTH"/>
</dbReference>
<feature type="domain" description="HTH cro/C1-type" evidence="2">
    <location>
        <begin position="12"/>
        <end position="69"/>
    </location>
</feature>
<dbReference type="Pfam" id="PF01381">
    <property type="entry name" value="HTH_3"/>
    <property type="match status" value="1"/>
</dbReference>
<dbReference type="CDD" id="cd00093">
    <property type="entry name" value="HTH_XRE"/>
    <property type="match status" value="1"/>
</dbReference>
<dbReference type="SMART" id="SM00530">
    <property type="entry name" value="HTH_XRE"/>
    <property type="match status" value="1"/>
</dbReference>
<gene>
    <name evidence="3" type="ORF">FG383_08855</name>
</gene>
<dbReference type="EMBL" id="VDGG01000015">
    <property type="protein sequence ID" value="TQR15425.1"/>
    <property type="molecule type" value="Genomic_DNA"/>
</dbReference>
<proteinExistence type="predicted"/>
<dbReference type="AlphaFoldDB" id="A0A544TDB2"/>
<organism evidence="3 4">
    <name type="scientific">Psychrobacillus soli</name>
    <dbReference type="NCBI Taxonomy" id="1543965"/>
    <lineage>
        <taxon>Bacteria</taxon>
        <taxon>Bacillati</taxon>
        <taxon>Bacillota</taxon>
        <taxon>Bacilli</taxon>
        <taxon>Bacillales</taxon>
        <taxon>Bacillaceae</taxon>
        <taxon>Psychrobacillus</taxon>
    </lineage>
</organism>
<evidence type="ECO:0000313" key="3">
    <source>
        <dbReference type="EMBL" id="TQR15425.1"/>
    </source>
</evidence>
<accession>A0A544TDB2</accession>
<evidence type="ECO:0000259" key="2">
    <source>
        <dbReference type="PROSITE" id="PS50943"/>
    </source>
</evidence>
<dbReference type="PANTHER" id="PTHR46797">
    <property type="entry name" value="HTH-TYPE TRANSCRIPTIONAL REGULATOR"/>
    <property type="match status" value="1"/>
</dbReference>
<reference evidence="3 4" key="1">
    <citation type="submission" date="2019-05" db="EMBL/GenBank/DDBJ databases">
        <title>Psychrobacillus vulpis sp. nov., a new species isolated from feces of a red fox that inhabits in The Tablas de Daimiel Natural Park, Albacete, Spain.</title>
        <authorList>
            <person name="Rodriguez M."/>
            <person name="Reina J.C."/>
            <person name="Bejar V."/>
            <person name="Llamas I."/>
        </authorList>
    </citation>
    <scope>NUCLEOTIDE SEQUENCE [LARGE SCALE GENOMIC DNA]</scope>
    <source>
        <strain evidence="3 4">NHI-2</strain>
    </source>
</reference>
<name>A0A544TDB2_9BACI</name>
<dbReference type="OrthoDB" id="9814553at2"/>
<evidence type="ECO:0000256" key="1">
    <source>
        <dbReference type="ARBA" id="ARBA00023125"/>
    </source>
</evidence>
<dbReference type="SUPFAM" id="SSF47413">
    <property type="entry name" value="lambda repressor-like DNA-binding domains"/>
    <property type="match status" value="1"/>
</dbReference>
<dbReference type="GO" id="GO:0005829">
    <property type="term" value="C:cytosol"/>
    <property type="evidence" value="ECO:0007669"/>
    <property type="project" value="TreeGrafter"/>
</dbReference>
<dbReference type="GO" id="GO:0003700">
    <property type="term" value="F:DNA-binding transcription factor activity"/>
    <property type="evidence" value="ECO:0007669"/>
    <property type="project" value="TreeGrafter"/>
</dbReference>
<dbReference type="InterPro" id="IPR010982">
    <property type="entry name" value="Lambda_DNA-bd_dom_sf"/>
</dbReference>
<keyword evidence="4" id="KW-1185">Reference proteome</keyword>
<dbReference type="RefSeq" id="WP_142606999.1">
    <property type="nucleotide sequence ID" value="NZ_VDGG01000015.1"/>
</dbReference>
<sequence length="123" mass="14137">MSNFLKLVGAQLRTVRKARGLTQEELAEKTGKIGVGKSRISDIERGEANITLETLEMLMNALEIHPNELFNFQRLATKTDFEEKSYMLDLHLSILRDRDLDEVKYVMSTTKDFLDTVDAKMKK</sequence>
<dbReference type="GO" id="GO:0003677">
    <property type="term" value="F:DNA binding"/>
    <property type="evidence" value="ECO:0007669"/>
    <property type="project" value="UniProtKB-KW"/>
</dbReference>
<dbReference type="PROSITE" id="PS50943">
    <property type="entry name" value="HTH_CROC1"/>
    <property type="match status" value="1"/>
</dbReference>